<dbReference type="InterPro" id="IPR037046">
    <property type="entry name" value="AlkA_N_sf"/>
</dbReference>
<dbReference type="RefSeq" id="WP_377257986.1">
    <property type="nucleotide sequence ID" value="NZ_JBHLUH010000068.1"/>
</dbReference>
<dbReference type="SMART" id="SM00478">
    <property type="entry name" value="ENDO3c"/>
    <property type="match status" value="1"/>
</dbReference>
<dbReference type="SUPFAM" id="SSF48150">
    <property type="entry name" value="DNA-glycosylase"/>
    <property type="match status" value="1"/>
</dbReference>
<accession>A0ABV6MCI4</accession>
<sequence>MTERTDASTAVSLAAEPYSFDLSLRALAGFAPTAGGHVIAGGRVRKAFLLGADAVVAEVGPGAPGSGPAVTLHAERHLSPGERAAVHQAVGRWLGLDDDLTGFLDVAERDPAMATLLRAAHGLHQVRFGSLAEGTVYFALIQRSTQWYAAARKRRVAAELGPRLRLDGVEHVAFPSLATVSALDDRDLIRFAGSRLRAARVREVVDGVAALDEEWLRTGPYDEVRKALLAVPGIGTFTAHALLLRVLGRPDDVPLEMAQFEDAARRLYGDPPPSPAELRAAYGPLVGWWAYYARTAASWLPQDTAVAVPA</sequence>
<comment type="caution">
    <text evidence="2">The sequence shown here is derived from an EMBL/GenBank/DDBJ whole genome shotgun (WGS) entry which is preliminary data.</text>
</comment>
<protein>
    <submittedName>
        <fullName evidence="2">DNA-3-methyladenine glycosylase family protein</fullName>
    </submittedName>
</protein>
<dbReference type="InterPro" id="IPR003265">
    <property type="entry name" value="HhH-GPD_domain"/>
</dbReference>
<organism evidence="2 3">
    <name type="scientific">Phytohabitans kaempferiae</name>
    <dbReference type="NCBI Taxonomy" id="1620943"/>
    <lineage>
        <taxon>Bacteria</taxon>
        <taxon>Bacillati</taxon>
        <taxon>Actinomycetota</taxon>
        <taxon>Actinomycetes</taxon>
        <taxon>Micromonosporales</taxon>
        <taxon>Micromonosporaceae</taxon>
    </lineage>
</organism>
<name>A0ABV6MCI4_9ACTN</name>
<feature type="domain" description="HhH-GPD" evidence="1">
    <location>
        <begin position="140"/>
        <end position="302"/>
    </location>
</feature>
<dbReference type="Proteomes" id="UP001589867">
    <property type="component" value="Unassembled WGS sequence"/>
</dbReference>
<evidence type="ECO:0000313" key="3">
    <source>
        <dbReference type="Proteomes" id="UP001589867"/>
    </source>
</evidence>
<dbReference type="InterPro" id="IPR011257">
    <property type="entry name" value="DNA_glycosylase"/>
</dbReference>
<evidence type="ECO:0000259" key="1">
    <source>
        <dbReference type="SMART" id="SM00478"/>
    </source>
</evidence>
<gene>
    <name evidence="2" type="ORF">ACFFIA_31910</name>
</gene>
<reference evidence="2 3" key="1">
    <citation type="submission" date="2024-09" db="EMBL/GenBank/DDBJ databases">
        <authorList>
            <person name="Sun Q."/>
            <person name="Mori K."/>
        </authorList>
    </citation>
    <scope>NUCLEOTIDE SEQUENCE [LARGE SCALE GENOMIC DNA]</scope>
    <source>
        <strain evidence="2 3">TBRC 3947</strain>
    </source>
</reference>
<dbReference type="Gene3D" id="1.10.340.30">
    <property type="entry name" value="Hypothetical protein, domain 2"/>
    <property type="match status" value="1"/>
</dbReference>
<proteinExistence type="predicted"/>
<keyword evidence="3" id="KW-1185">Reference proteome</keyword>
<dbReference type="Gene3D" id="3.30.310.20">
    <property type="entry name" value="DNA-3-methyladenine glycosylase AlkA, N-terminal domain"/>
    <property type="match status" value="1"/>
</dbReference>
<dbReference type="EMBL" id="JBHLUH010000068">
    <property type="protein sequence ID" value="MFC0532264.1"/>
    <property type="molecule type" value="Genomic_DNA"/>
</dbReference>
<evidence type="ECO:0000313" key="2">
    <source>
        <dbReference type="EMBL" id="MFC0532264.1"/>
    </source>
</evidence>